<accession>A0A9P9YAC6</accession>
<evidence type="ECO:0000256" key="1">
    <source>
        <dbReference type="SAM" id="MobiDB-lite"/>
    </source>
</evidence>
<protein>
    <submittedName>
        <fullName evidence="2">Uncharacterized protein</fullName>
    </submittedName>
</protein>
<gene>
    <name evidence="2" type="ORF">M5D96_013981</name>
</gene>
<reference evidence="2" key="1">
    <citation type="journal article" date="2023" name="Genome Biol. Evol.">
        <title>Long-read-based Genome Assembly of Drosophila gunungcola Reveals Fewer Chemosensory Genes in Flower-breeding Species.</title>
        <authorList>
            <person name="Negi A."/>
            <person name="Liao B.Y."/>
            <person name="Yeh S.D."/>
        </authorList>
    </citation>
    <scope>NUCLEOTIDE SEQUENCE</scope>
    <source>
        <strain evidence="2">Sukarami</strain>
    </source>
</reference>
<evidence type="ECO:0000313" key="3">
    <source>
        <dbReference type="Proteomes" id="UP001059596"/>
    </source>
</evidence>
<organism evidence="2 3">
    <name type="scientific">Drosophila gunungcola</name>
    <name type="common">fruit fly</name>
    <dbReference type="NCBI Taxonomy" id="103775"/>
    <lineage>
        <taxon>Eukaryota</taxon>
        <taxon>Metazoa</taxon>
        <taxon>Ecdysozoa</taxon>
        <taxon>Arthropoda</taxon>
        <taxon>Hexapoda</taxon>
        <taxon>Insecta</taxon>
        <taxon>Pterygota</taxon>
        <taxon>Neoptera</taxon>
        <taxon>Endopterygota</taxon>
        <taxon>Diptera</taxon>
        <taxon>Brachycera</taxon>
        <taxon>Muscomorpha</taxon>
        <taxon>Ephydroidea</taxon>
        <taxon>Drosophilidae</taxon>
        <taxon>Drosophila</taxon>
        <taxon>Sophophora</taxon>
    </lineage>
</organism>
<feature type="region of interest" description="Disordered" evidence="1">
    <location>
        <begin position="71"/>
        <end position="110"/>
    </location>
</feature>
<dbReference type="EMBL" id="JAMKOV010000156">
    <property type="protein sequence ID" value="KAI8033265.1"/>
    <property type="molecule type" value="Genomic_DNA"/>
</dbReference>
<keyword evidence="3" id="KW-1185">Reference proteome</keyword>
<comment type="caution">
    <text evidence="2">The sequence shown here is derived from an EMBL/GenBank/DDBJ whole genome shotgun (WGS) entry which is preliminary data.</text>
</comment>
<dbReference type="Proteomes" id="UP001059596">
    <property type="component" value="Unassembled WGS sequence"/>
</dbReference>
<evidence type="ECO:0000313" key="2">
    <source>
        <dbReference type="EMBL" id="KAI8033265.1"/>
    </source>
</evidence>
<name>A0A9P9YAC6_9MUSC</name>
<feature type="compositionally biased region" description="Basic and acidic residues" evidence="1">
    <location>
        <begin position="38"/>
        <end position="52"/>
    </location>
</feature>
<proteinExistence type="predicted"/>
<sequence>MSDVRHQPSTATASHVRKRGTRTGNRFTLQNERRRNRKTEQREHEWKQERRNVGFAEKNVRMRNCFLAVTPASSAASTASAGAAAAETKRRRPAALAAQKRSDCQAKRMA</sequence>
<dbReference type="AlphaFoldDB" id="A0A9P9YAC6"/>
<feature type="compositionally biased region" description="Basic and acidic residues" evidence="1">
    <location>
        <begin position="100"/>
        <end position="110"/>
    </location>
</feature>
<feature type="region of interest" description="Disordered" evidence="1">
    <location>
        <begin position="1"/>
        <end position="53"/>
    </location>
</feature>
<feature type="compositionally biased region" description="Low complexity" evidence="1">
    <location>
        <begin position="72"/>
        <end position="86"/>
    </location>
</feature>